<organism evidence="1 2">
    <name type="scientific">Vreelandella subglaciescola</name>
    <dbReference type="NCBI Taxonomy" id="29571"/>
    <lineage>
        <taxon>Bacteria</taxon>
        <taxon>Pseudomonadati</taxon>
        <taxon>Pseudomonadota</taxon>
        <taxon>Gammaproteobacteria</taxon>
        <taxon>Oceanospirillales</taxon>
        <taxon>Halomonadaceae</taxon>
        <taxon>Vreelandella</taxon>
    </lineage>
</organism>
<proteinExistence type="predicted"/>
<accession>A0A1M7FZ01</accession>
<sequence length="327" mass="37520">MSKDFAFSIKSIRFDENYRPADATRITTNFANLARGEVREENLRNTLKMIDNRFNALANWDNPNGDRYAVELNIISAEMAVDETAEDSDLPLIEILKVDILDRENGERIEGITGNNFSSYVRDYDFSVVLKEHNEGRDSFSVPSDFGVLHGRLFKAFLNSDAYKENFNKPPVICISVSSTKTYYRTDNVHPVLGVEYRQEEDSLTDAYFNEMGMRVRYFMPPGSVAPLAFYFTGDLLSDYTSLELISTISTMDSFQKIYRPEIYNANSAAEAVYQPSLEAPDYSLTRIVYDREERSRLATEQGKFVEENFIKPYRHVLEQWSASVAL</sequence>
<reference evidence="1 2" key="1">
    <citation type="submission" date="2016-11" db="EMBL/GenBank/DDBJ databases">
        <authorList>
            <person name="Jaros S."/>
            <person name="Januszkiewicz K."/>
            <person name="Wedrychowicz H."/>
        </authorList>
    </citation>
    <scope>NUCLEOTIDE SEQUENCE [LARGE SCALE GENOMIC DNA]</scope>
    <source>
        <strain evidence="1 2">ACAM 12</strain>
    </source>
</reference>
<dbReference type="Pfam" id="PF08908">
    <property type="entry name" value="MesX"/>
    <property type="match status" value="1"/>
</dbReference>
<dbReference type="AlphaFoldDB" id="A0A1M7FZ01"/>
<evidence type="ECO:0008006" key="3">
    <source>
        <dbReference type="Google" id="ProtNLM"/>
    </source>
</evidence>
<dbReference type="STRING" id="29571.SAMN05878437_1158"/>
<gene>
    <name evidence="1" type="ORF">SAMN05878437_1158</name>
</gene>
<name>A0A1M7FZ01_9GAMM</name>
<dbReference type="PIRSF" id="PIRSF034367">
    <property type="entry name" value="DUF1852"/>
    <property type="match status" value="1"/>
</dbReference>
<dbReference type="OrthoDB" id="6298442at2"/>
<evidence type="ECO:0000313" key="2">
    <source>
        <dbReference type="Proteomes" id="UP000190911"/>
    </source>
</evidence>
<keyword evidence="2" id="KW-1185">Reference proteome</keyword>
<dbReference type="EMBL" id="LT670847">
    <property type="protein sequence ID" value="SHM08879.1"/>
    <property type="molecule type" value="Genomic_DNA"/>
</dbReference>
<dbReference type="Proteomes" id="UP000190911">
    <property type="component" value="Chromosome I"/>
</dbReference>
<evidence type="ECO:0000313" key="1">
    <source>
        <dbReference type="EMBL" id="SHM08879.1"/>
    </source>
</evidence>
<protein>
    <recommendedName>
        <fullName evidence="3">DUF1852 domain-containing protein</fullName>
    </recommendedName>
</protein>
<dbReference type="InParanoid" id="A0A1M7FZ01"/>
<dbReference type="RefSeq" id="WP_079552022.1">
    <property type="nucleotide sequence ID" value="NZ_LT670847.1"/>
</dbReference>
<dbReference type="InterPro" id="IPR015004">
    <property type="entry name" value="MesX"/>
</dbReference>